<dbReference type="Pfam" id="PF03095">
    <property type="entry name" value="PTPA"/>
    <property type="match status" value="1"/>
</dbReference>
<evidence type="ECO:0000256" key="7">
    <source>
        <dbReference type="ARBA" id="ARBA00023235"/>
    </source>
</evidence>
<keyword evidence="12" id="KW-1185">Reference proteome</keyword>
<comment type="catalytic activity">
    <reaction evidence="1 10">
        <text>[protein]-peptidylproline (omega=180) = [protein]-peptidylproline (omega=0)</text>
        <dbReference type="Rhea" id="RHEA:16237"/>
        <dbReference type="Rhea" id="RHEA-COMP:10747"/>
        <dbReference type="Rhea" id="RHEA-COMP:10748"/>
        <dbReference type="ChEBI" id="CHEBI:83833"/>
        <dbReference type="ChEBI" id="CHEBI:83834"/>
        <dbReference type="EC" id="5.2.1.8"/>
    </reaction>
</comment>
<dbReference type="GO" id="GO:0005737">
    <property type="term" value="C:cytoplasm"/>
    <property type="evidence" value="ECO:0007669"/>
    <property type="project" value="UniProtKB-SubCell"/>
</dbReference>
<dbReference type="SUPFAM" id="SSF140984">
    <property type="entry name" value="PTPA-like"/>
    <property type="match status" value="1"/>
</dbReference>
<dbReference type="HOGENOM" id="CLU_030733_5_1_1"/>
<keyword evidence="5 10" id="KW-0963">Cytoplasm</keyword>
<dbReference type="KEGG" id="dgr:6564543"/>
<dbReference type="PANTHER" id="PTHR10012:SF0">
    <property type="entry name" value="SERINE_THREONINE-PROTEIN PHOSPHATASE 2A ACTIVATOR"/>
    <property type="match status" value="1"/>
</dbReference>
<dbReference type="Gene3D" id="1.20.120.1150">
    <property type="match status" value="1"/>
</dbReference>
<evidence type="ECO:0000256" key="6">
    <source>
        <dbReference type="ARBA" id="ARBA00023110"/>
    </source>
</evidence>
<dbReference type="InterPro" id="IPR004327">
    <property type="entry name" value="Phstyr_phstse_ac"/>
</dbReference>
<reference evidence="11 12" key="1">
    <citation type="journal article" date="2007" name="Nature">
        <title>Evolution of genes and genomes on the Drosophila phylogeny.</title>
        <authorList>
            <consortium name="Drosophila 12 Genomes Consortium"/>
            <person name="Clark A.G."/>
            <person name="Eisen M.B."/>
            <person name="Smith D.R."/>
            <person name="Bergman C.M."/>
            <person name="Oliver B."/>
            <person name="Markow T.A."/>
            <person name="Kaufman T.C."/>
            <person name="Kellis M."/>
            <person name="Gelbart W."/>
            <person name="Iyer V.N."/>
            <person name="Pollard D.A."/>
            <person name="Sackton T.B."/>
            <person name="Larracuente A.M."/>
            <person name="Singh N.D."/>
            <person name="Abad J.P."/>
            <person name="Abt D.N."/>
            <person name="Adryan B."/>
            <person name="Aguade M."/>
            <person name="Akashi H."/>
            <person name="Anderson W.W."/>
            <person name="Aquadro C.F."/>
            <person name="Ardell D.H."/>
            <person name="Arguello R."/>
            <person name="Artieri C.G."/>
            <person name="Barbash D.A."/>
            <person name="Barker D."/>
            <person name="Barsanti P."/>
            <person name="Batterham P."/>
            <person name="Batzoglou S."/>
            <person name="Begun D."/>
            <person name="Bhutkar A."/>
            <person name="Blanco E."/>
            <person name="Bosak S.A."/>
            <person name="Bradley R.K."/>
            <person name="Brand A.D."/>
            <person name="Brent M.R."/>
            <person name="Brooks A.N."/>
            <person name="Brown R.H."/>
            <person name="Butlin R.K."/>
            <person name="Caggese C."/>
            <person name="Calvi B.R."/>
            <person name="Bernardo de Carvalho A."/>
            <person name="Caspi A."/>
            <person name="Castrezana S."/>
            <person name="Celniker S.E."/>
            <person name="Chang J.L."/>
            <person name="Chapple C."/>
            <person name="Chatterji S."/>
            <person name="Chinwalla A."/>
            <person name="Civetta A."/>
            <person name="Clifton S.W."/>
            <person name="Comeron J.M."/>
            <person name="Costello J.C."/>
            <person name="Coyne J.A."/>
            <person name="Daub J."/>
            <person name="David R.G."/>
            <person name="Delcher A.L."/>
            <person name="Delehaunty K."/>
            <person name="Do C.B."/>
            <person name="Ebling H."/>
            <person name="Edwards K."/>
            <person name="Eickbush T."/>
            <person name="Evans J.D."/>
            <person name="Filipski A."/>
            <person name="Findeiss S."/>
            <person name="Freyhult E."/>
            <person name="Fulton L."/>
            <person name="Fulton R."/>
            <person name="Garcia A.C."/>
            <person name="Gardiner A."/>
            <person name="Garfield D.A."/>
            <person name="Garvin B.E."/>
            <person name="Gibson G."/>
            <person name="Gilbert D."/>
            <person name="Gnerre S."/>
            <person name="Godfrey J."/>
            <person name="Good R."/>
            <person name="Gotea V."/>
            <person name="Gravely B."/>
            <person name="Greenberg A.J."/>
            <person name="Griffiths-Jones S."/>
            <person name="Gross S."/>
            <person name="Guigo R."/>
            <person name="Gustafson E.A."/>
            <person name="Haerty W."/>
            <person name="Hahn M.W."/>
            <person name="Halligan D.L."/>
            <person name="Halpern A.L."/>
            <person name="Halter G.M."/>
            <person name="Han M.V."/>
            <person name="Heger A."/>
            <person name="Hillier L."/>
            <person name="Hinrichs A.S."/>
            <person name="Holmes I."/>
            <person name="Hoskins R.A."/>
            <person name="Hubisz M.J."/>
            <person name="Hultmark D."/>
            <person name="Huntley M.A."/>
            <person name="Jaffe D.B."/>
            <person name="Jagadeeshan S."/>
            <person name="Jeck W.R."/>
            <person name="Johnson J."/>
            <person name="Jones C.D."/>
            <person name="Jordan W.C."/>
            <person name="Karpen G.H."/>
            <person name="Kataoka E."/>
            <person name="Keightley P.D."/>
            <person name="Kheradpour P."/>
            <person name="Kirkness E.F."/>
            <person name="Koerich L.B."/>
            <person name="Kristiansen K."/>
            <person name="Kudrna D."/>
            <person name="Kulathinal R.J."/>
            <person name="Kumar S."/>
            <person name="Kwok R."/>
            <person name="Lander E."/>
            <person name="Langley C.H."/>
            <person name="Lapoint R."/>
            <person name="Lazzaro B.P."/>
            <person name="Lee S.J."/>
            <person name="Levesque L."/>
            <person name="Li R."/>
            <person name="Lin C.F."/>
            <person name="Lin M.F."/>
            <person name="Lindblad-Toh K."/>
            <person name="Llopart A."/>
            <person name="Long M."/>
            <person name="Low L."/>
            <person name="Lozovsky E."/>
            <person name="Lu J."/>
            <person name="Luo M."/>
            <person name="Machado C.A."/>
            <person name="Makalowski W."/>
            <person name="Marzo M."/>
            <person name="Matsuda M."/>
            <person name="Matzkin L."/>
            <person name="McAllister B."/>
            <person name="McBride C.S."/>
            <person name="McKernan B."/>
            <person name="McKernan K."/>
            <person name="Mendez-Lago M."/>
            <person name="Minx P."/>
            <person name="Mollenhauer M.U."/>
            <person name="Montooth K."/>
            <person name="Mount S.M."/>
            <person name="Mu X."/>
            <person name="Myers E."/>
            <person name="Negre B."/>
            <person name="Newfeld S."/>
            <person name="Nielsen R."/>
            <person name="Noor M.A."/>
            <person name="O'Grady P."/>
            <person name="Pachter L."/>
            <person name="Papaceit M."/>
            <person name="Parisi M.J."/>
            <person name="Parisi M."/>
            <person name="Parts L."/>
            <person name="Pedersen J.S."/>
            <person name="Pesole G."/>
            <person name="Phillippy A.M."/>
            <person name="Ponting C.P."/>
            <person name="Pop M."/>
            <person name="Porcelli D."/>
            <person name="Powell J.R."/>
            <person name="Prohaska S."/>
            <person name="Pruitt K."/>
            <person name="Puig M."/>
            <person name="Quesneville H."/>
            <person name="Ram K.R."/>
            <person name="Rand D."/>
            <person name="Rasmussen M.D."/>
            <person name="Reed L.K."/>
            <person name="Reenan R."/>
            <person name="Reily A."/>
            <person name="Remington K.A."/>
            <person name="Rieger T.T."/>
            <person name="Ritchie M.G."/>
            <person name="Robin C."/>
            <person name="Rogers Y.H."/>
            <person name="Rohde C."/>
            <person name="Rozas J."/>
            <person name="Rubenfield M.J."/>
            <person name="Ruiz A."/>
            <person name="Russo S."/>
            <person name="Salzberg S.L."/>
            <person name="Sanchez-Gracia A."/>
            <person name="Saranga D.J."/>
            <person name="Sato H."/>
            <person name="Schaeffer S.W."/>
            <person name="Schatz M.C."/>
            <person name="Schlenke T."/>
            <person name="Schwartz R."/>
            <person name="Segarra C."/>
            <person name="Singh R.S."/>
            <person name="Sirot L."/>
            <person name="Sirota M."/>
            <person name="Sisneros N.B."/>
            <person name="Smith C.D."/>
            <person name="Smith T.F."/>
            <person name="Spieth J."/>
            <person name="Stage D.E."/>
            <person name="Stark A."/>
            <person name="Stephan W."/>
            <person name="Strausberg R.L."/>
            <person name="Strempel S."/>
            <person name="Sturgill D."/>
            <person name="Sutton G."/>
            <person name="Sutton G.G."/>
            <person name="Tao W."/>
            <person name="Teichmann S."/>
            <person name="Tobari Y.N."/>
            <person name="Tomimura Y."/>
            <person name="Tsolas J.M."/>
            <person name="Valente V.L."/>
            <person name="Venter E."/>
            <person name="Venter J.C."/>
            <person name="Vicario S."/>
            <person name="Vieira F.G."/>
            <person name="Vilella A.J."/>
            <person name="Villasante A."/>
            <person name="Walenz B."/>
            <person name="Wang J."/>
            <person name="Wasserman M."/>
            <person name="Watts T."/>
            <person name="Wilson D."/>
            <person name="Wilson R.K."/>
            <person name="Wing R.A."/>
            <person name="Wolfner M.F."/>
            <person name="Wong A."/>
            <person name="Wong G.K."/>
            <person name="Wu C.I."/>
            <person name="Wu G."/>
            <person name="Yamamoto D."/>
            <person name="Yang H.P."/>
            <person name="Yang S.P."/>
            <person name="Yorke J.A."/>
            <person name="Yoshida K."/>
            <person name="Zdobnov E."/>
            <person name="Zhang P."/>
            <person name="Zhang Y."/>
            <person name="Zimin A.V."/>
            <person name="Baldwin J."/>
            <person name="Abdouelleil A."/>
            <person name="Abdulkadir J."/>
            <person name="Abebe A."/>
            <person name="Abera B."/>
            <person name="Abreu J."/>
            <person name="Acer S.C."/>
            <person name="Aftuck L."/>
            <person name="Alexander A."/>
            <person name="An P."/>
            <person name="Anderson E."/>
            <person name="Anderson S."/>
            <person name="Arachi H."/>
            <person name="Azer M."/>
            <person name="Bachantsang P."/>
            <person name="Barry A."/>
            <person name="Bayul T."/>
            <person name="Berlin A."/>
            <person name="Bessette D."/>
            <person name="Bloom T."/>
            <person name="Blye J."/>
            <person name="Boguslavskiy L."/>
            <person name="Bonnet C."/>
            <person name="Boukhgalter B."/>
            <person name="Bourzgui I."/>
            <person name="Brown A."/>
            <person name="Cahill P."/>
            <person name="Channer S."/>
            <person name="Cheshatsang Y."/>
            <person name="Chuda L."/>
            <person name="Citroen M."/>
            <person name="Collymore A."/>
            <person name="Cooke P."/>
            <person name="Costello M."/>
            <person name="D'Aco K."/>
            <person name="Daza R."/>
            <person name="De Haan G."/>
            <person name="DeGray S."/>
            <person name="DeMaso C."/>
            <person name="Dhargay N."/>
            <person name="Dooley K."/>
            <person name="Dooley E."/>
            <person name="Doricent M."/>
            <person name="Dorje P."/>
            <person name="Dorjee K."/>
            <person name="Dupes A."/>
            <person name="Elong R."/>
            <person name="Falk J."/>
            <person name="Farina A."/>
            <person name="Faro S."/>
            <person name="Ferguson D."/>
            <person name="Fisher S."/>
            <person name="Foley C.D."/>
            <person name="Franke A."/>
            <person name="Friedrich D."/>
            <person name="Gadbois L."/>
            <person name="Gearin G."/>
            <person name="Gearin C.R."/>
            <person name="Giannoukos G."/>
            <person name="Goode T."/>
            <person name="Graham J."/>
            <person name="Grandbois E."/>
            <person name="Grewal S."/>
            <person name="Gyaltsen K."/>
            <person name="Hafez N."/>
            <person name="Hagos B."/>
            <person name="Hall J."/>
            <person name="Henson C."/>
            <person name="Hollinger A."/>
            <person name="Honan T."/>
            <person name="Huard M.D."/>
            <person name="Hughes L."/>
            <person name="Hurhula B."/>
            <person name="Husby M.E."/>
            <person name="Kamat A."/>
            <person name="Kanga B."/>
            <person name="Kashin S."/>
            <person name="Khazanovich D."/>
            <person name="Kisner P."/>
            <person name="Lance K."/>
            <person name="Lara M."/>
            <person name="Lee W."/>
            <person name="Lennon N."/>
            <person name="Letendre F."/>
            <person name="LeVine R."/>
            <person name="Lipovsky A."/>
            <person name="Liu X."/>
            <person name="Liu J."/>
            <person name="Liu S."/>
            <person name="Lokyitsang T."/>
            <person name="Lokyitsang Y."/>
            <person name="Lubonja R."/>
            <person name="Lui A."/>
            <person name="MacDonald P."/>
            <person name="Magnisalis V."/>
            <person name="Maru K."/>
            <person name="Matthews C."/>
            <person name="McCusker W."/>
            <person name="McDonough S."/>
            <person name="Mehta T."/>
            <person name="Meldrim J."/>
            <person name="Meneus L."/>
            <person name="Mihai O."/>
            <person name="Mihalev A."/>
            <person name="Mihova T."/>
            <person name="Mittelman R."/>
            <person name="Mlenga V."/>
            <person name="Montmayeur A."/>
            <person name="Mulrain L."/>
            <person name="Navidi A."/>
            <person name="Naylor J."/>
            <person name="Negash T."/>
            <person name="Nguyen T."/>
            <person name="Nguyen N."/>
            <person name="Nicol R."/>
            <person name="Norbu C."/>
            <person name="Norbu N."/>
            <person name="Novod N."/>
            <person name="O'Neill B."/>
            <person name="Osman S."/>
            <person name="Markiewicz E."/>
            <person name="Oyono O.L."/>
            <person name="Patti C."/>
            <person name="Phunkhang P."/>
            <person name="Pierre F."/>
            <person name="Priest M."/>
            <person name="Raghuraman S."/>
            <person name="Rege F."/>
            <person name="Reyes R."/>
            <person name="Rise C."/>
            <person name="Rogov P."/>
            <person name="Ross K."/>
            <person name="Ryan E."/>
            <person name="Settipalli S."/>
            <person name="Shea T."/>
            <person name="Sherpa N."/>
            <person name="Shi L."/>
            <person name="Shih D."/>
            <person name="Sparrow T."/>
            <person name="Spaulding J."/>
            <person name="Stalker J."/>
            <person name="Stange-Thomann N."/>
            <person name="Stavropoulos S."/>
            <person name="Stone C."/>
            <person name="Strader C."/>
            <person name="Tesfaye S."/>
            <person name="Thomson T."/>
            <person name="Thoulutsang Y."/>
            <person name="Thoulutsang D."/>
            <person name="Topham K."/>
            <person name="Topping I."/>
            <person name="Tsamla T."/>
            <person name="Vassiliev H."/>
            <person name="Vo A."/>
            <person name="Wangchuk T."/>
            <person name="Wangdi T."/>
            <person name="Weiand M."/>
            <person name="Wilkinson J."/>
            <person name="Wilson A."/>
            <person name="Yadav S."/>
            <person name="Young G."/>
            <person name="Yu Q."/>
            <person name="Zembek L."/>
            <person name="Zhong D."/>
            <person name="Zimmer A."/>
            <person name="Zwirko Z."/>
            <person name="Jaffe D.B."/>
            <person name="Alvarez P."/>
            <person name="Brockman W."/>
            <person name="Butler J."/>
            <person name="Chin C."/>
            <person name="Gnerre S."/>
            <person name="Grabherr M."/>
            <person name="Kleber M."/>
            <person name="Mauceli E."/>
            <person name="MacCallum I."/>
        </authorList>
    </citation>
    <scope>NUCLEOTIDE SEQUENCE [LARGE SCALE GENOMIC DNA]</scope>
    <source>
        <strain evidence="12">Tucson 15287-2541.00</strain>
    </source>
</reference>
<evidence type="ECO:0000313" key="11">
    <source>
        <dbReference type="EMBL" id="EDV99798.1"/>
    </source>
</evidence>
<evidence type="ECO:0000256" key="4">
    <source>
        <dbReference type="ARBA" id="ARBA00013194"/>
    </source>
</evidence>
<evidence type="ECO:0000256" key="10">
    <source>
        <dbReference type="RuleBase" id="RU361210"/>
    </source>
</evidence>
<dbReference type="PANTHER" id="PTHR10012">
    <property type="entry name" value="SERINE/THREONINE-PROTEIN PHOSPHATASE 2A REGULATORY SUBUNIT B"/>
    <property type="match status" value="1"/>
</dbReference>
<dbReference type="STRING" id="7222.B4JJP6"/>
<dbReference type="EC" id="5.2.1.8" evidence="4 10"/>
<dbReference type="SMR" id="B4JJP6"/>
<dbReference type="InParanoid" id="B4JJP6"/>
<protein>
    <recommendedName>
        <fullName evidence="8 10">Serine/threonine-protein phosphatase 2A activator</fullName>
        <ecNumber evidence="4 10">5.2.1.8</ecNumber>
    </recommendedName>
    <alternativeName>
        <fullName evidence="9 10">Phosphotyrosyl phosphatase activator</fullName>
    </alternativeName>
</protein>
<evidence type="ECO:0000256" key="3">
    <source>
        <dbReference type="ARBA" id="ARBA00011019"/>
    </source>
</evidence>
<evidence type="ECO:0000256" key="8">
    <source>
        <dbReference type="ARBA" id="ARBA00044786"/>
    </source>
</evidence>
<comment type="similarity">
    <text evidence="3 10">Belongs to the PTPA-type PPIase family.</text>
</comment>
<dbReference type="InterPro" id="IPR043170">
    <property type="entry name" value="PTPA_C_lid"/>
</dbReference>
<accession>B4JJP6</accession>
<dbReference type="GO" id="GO:0007052">
    <property type="term" value="P:mitotic spindle organization"/>
    <property type="evidence" value="ECO:0007669"/>
    <property type="project" value="TreeGrafter"/>
</dbReference>
<keyword evidence="7 10" id="KW-0413">Isomerase</keyword>
<comment type="subcellular location">
    <subcellularLocation>
        <location evidence="2 10">Cytoplasm</location>
    </subcellularLocation>
</comment>
<dbReference type="GO" id="GO:0008160">
    <property type="term" value="F:protein tyrosine phosphatase activator activity"/>
    <property type="evidence" value="ECO:0007669"/>
    <property type="project" value="TreeGrafter"/>
</dbReference>
<evidence type="ECO:0000313" key="12">
    <source>
        <dbReference type="Proteomes" id="UP000001070"/>
    </source>
</evidence>
<keyword evidence="6 10" id="KW-0697">Rotamase</keyword>
<evidence type="ECO:0000256" key="5">
    <source>
        <dbReference type="ARBA" id="ARBA00022490"/>
    </source>
</evidence>
<proteinExistence type="inferred from homology"/>
<sequence length="456" mass="52534">MSQKQMYDVFESSADALKASTYYIKRLRTADDLGKWKRSSAYHDLVAYINNTSMAIQGQHLDGNYNISNQMDKLCKIFNWLEILVYQCHPLGVGRGLLRCVGEDKIDMMASTNSLLFKCHDAYSNWVSQVQEKLFAILERQVKPHGKHINELAQYLTRSFGSCKTYDYGPDNELMFIFFLCCLFKSGILHGEDTVAAALLLYPRYLRLVRRLISFFRLASSAQKHEETENQNAIDKWNILPYIWGCAQLCQAAPFYPPEWEMPGIMEKHRQHYLLLDSLSHLQKTMGDGGVLGVHSYQLWCVLSLSNWPEAYNALMAAFIKHVLNDIYTVRDMIFGEIMSINRLPLEQLQRAHLGEMRQSETSSSVSSQYVSEEDKSIAQKQLFAVQPPLSRHHSVDADILLGFQDPNKVSVVETATDNQLRRLRHHQKVLLRKFPTAKRMPKDNELNDQFSFDSI</sequence>
<evidence type="ECO:0000256" key="2">
    <source>
        <dbReference type="ARBA" id="ARBA00004496"/>
    </source>
</evidence>
<dbReference type="EMBL" id="CH916370">
    <property type="protein sequence ID" value="EDV99798.1"/>
    <property type="molecule type" value="Genomic_DNA"/>
</dbReference>
<dbReference type="GO" id="GO:0000159">
    <property type="term" value="C:protein phosphatase type 2A complex"/>
    <property type="evidence" value="ECO:0007669"/>
    <property type="project" value="TreeGrafter"/>
</dbReference>
<dbReference type="GO" id="GO:0003755">
    <property type="term" value="F:peptidyl-prolyl cis-trans isomerase activity"/>
    <property type="evidence" value="ECO:0007669"/>
    <property type="project" value="UniProtKB-KW"/>
</dbReference>
<dbReference type="Proteomes" id="UP000001070">
    <property type="component" value="Unassembled WGS sequence"/>
</dbReference>
<dbReference type="PhylomeDB" id="B4JJP6"/>
<dbReference type="eggNOG" id="KOG2867">
    <property type="taxonomic scope" value="Eukaryota"/>
</dbReference>
<dbReference type="OrthoDB" id="7849103at2759"/>
<organism evidence="12">
    <name type="scientific">Drosophila grimshawi</name>
    <name type="common">Hawaiian fruit fly</name>
    <name type="synonym">Idiomyia grimshawi</name>
    <dbReference type="NCBI Taxonomy" id="7222"/>
    <lineage>
        <taxon>Eukaryota</taxon>
        <taxon>Metazoa</taxon>
        <taxon>Ecdysozoa</taxon>
        <taxon>Arthropoda</taxon>
        <taxon>Hexapoda</taxon>
        <taxon>Insecta</taxon>
        <taxon>Pterygota</taxon>
        <taxon>Neoptera</taxon>
        <taxon>Endopterygota</taxon>
        <taxon>Diptera</taxon>
        <taxon>Brachycera</taxon>
        <taxon>Muscomorpha</taxon>
        <taxon>Ephydroidea</taxon>
        <taxon>Drosophilidae</taxon>
        <taxon>Drosophila</taxon>
        <taxon>Hawaiian Drosophila</taxon>
    </lineage>
</organism>
<dbReference type="GO" id="GO:0005634">
    <property type="term" value="C:nucleus"/>
    <property type="evidence" value="ECO:0007669"/>
    <property type="project" value="TreeGrafter"/>
</dbReference>
<comment type="function">
    <text evidence="10">PPIases accelerate the folding of proteins. It catalyzes the cis-trans isomerization of proline imidic peptide bonds in oligopeptides.</text>
</comment>
<dbReference type="OMA" id="YLWGAAQ"/>
<evidence type="ECO:0000256" key="9">
    <source>
        <dbReference type="ARBA" id="ARBA00044820"/>
    </source>
</evidence>
<dbReference type="InterPro" id="IPR037218">
    <property type="entry name" value="PTPA_sf"/>
</dbReference>
<name>B4JJP6_DROGR</name>
<gene>
    <name evidence="11" type="primary">Dgri\GH12521</name>
    <name evidence="11" type="ORF">Dgri_GH12521</name>
</gene>
<dbReference type="AlphaFoldDB" id="B4JJP6"/>
<evidence type="ECO:0000256" key="1">
    <source>
        <dbReference type="ARBA" id="ARBA00000971"/>
    </source>
</evidence>